<keyword evidence="1" id="KW-0413">Isomerase</keyword>
<keyword evidence="2" id="KW-1185">Reference proteome</keyword>
<reference evidence="1" key="1">
    <citation type="submission" date="2022-06" db="EMBL/GenBank/DDBJ databases">
        <title>Phylogenomic reconstructions and comparative analyses of Kickxellomycotina fungi.</title>
        <authorList>
            <person name="Reynolds N.K."/>
            <person name="Stajich J.E."/>
            <person name="Barry K."/>
            <person name="Grigoriev I.V."/>
            <person name="Crous P."/>
            <person name="Smith M.E."/>
        </authorList>
    </citation>
    <scope>NUCLEOTIDE SEQUENCE</scope>
    <source>
        <strain evidence="1">RSA 2271</strain>
    </source>
</reference>
<sequence>MDGKPLHHYVRNKLEFPRPVEPRLVNVKSLELLSFQPGHGRDFSTAGIGQGRNGPKVGDSARCLFEAAGTATRDHELTTFKLGVVCGGGTYVRSLISDIAEEVGTRGFVSGLVRTRQGPFELGKHTIEMGELSDPDRIVEVMKAASQLAIESNLP</sequence>
<comment type="caution">
    <text evidence="1">The sequence shown here is derived from an EMBL/GenBank/DDBJ whole genome shotgun (WGS) entry which is preliminary data.</text>
</comment>
<dbReference type="Proteomes" id="UP001145114">
    <property type="component" value="Unassembled WGS sequence"/>
</dbReference>
<accession>A0ACC1HQY3</accession>
<evidence type="ECO:0000313" key="2">
    <source>
        <dbReference type="Proteomes" id="UP001145114"/>
    </source>
</evidence>
<dbReference type="EC" id="5.4.99.25" evidence="1"/>
<organism evidence="1 2">
    <name type="scientific">Spiromyces aspiralis</name>
    <dbReference type="NCBI Taxonomy" id="68401"/>
    <lineage>
        <taxon>Eukaryota</taxon>
        <taxon>Fungi</taxon>
        <taxon>Fungi incertae sedis</taxon>
        <taxon>Zoopagomycota</taxon>
        <taxon>Kickxellomycotina</taxon>
        <taxon>Kickxellomycetes</taxon>
        <taxon>Kickxellales</taxon>
        <taxon>Kickxellaceae</taxon>
        <taxon>Spiromyces</taxon>
    </lineage>
</organism>
<gene>
    <name evidence="1" type="primary">PUS4</name>
    <name evidence="1" type="ORF">EV182_004636</name>
</gene>
<evidence type="ECO:0000313" key="1">
    <source>
        <dbReference type="EMBL" id="KAJ1678168.1"/>
    </source>
</evidence>
<name>A0ACC1HQY3_9FUNG</name>
<protein>
    <submittedName>
        <fullName evidence="1">Pseudouridine synthase pus4</fullName>
        <ecNumber evidence="1">5.4.99.25</ecNumber>
    </submittedName>
</protein>
<dbReference type="EMBL" id="JAMZIH010001469">
    <property type="protein sequence ID" value="KAJ1678168.1"/>
    <property type="molecule type" value="Genomic_DNA"/>
</dbReference>
<proteinExistence type="predicted"/>